<evidence type="ECO:0000256" key="11">
    <source>
        <dbReference type="ARBA" id="ARBA00023209"/>
    </source>
</evidence>
<feature type="domain" description="DAGKc" evidence="13">
    <location>
        <begin position="1"/>
        <end position="122"/>
    </location>
</feature>
<dbReference type="Pfam" id="PF00781">
    <property type="entry name" value="DAGK_cat"/>
    <property type="match status" value="1"/>
</dbReference>
<dbReference type="InterPro" id="IPR050187">
    <property type="entry name" value="Lipid_Phosphate_FormReg"/>
</dbReference>
<protein>
    <submittedName>
        <fullName evidence="14">YegS BmrU family lipid kinase</fullName>
    </submittedName>
</protein>
<keyword evidence="15" id="KW-1185">Reference proteome</keyword>
<evidence type="ECO:0000256" key="6">
    <source>
        <dbReference type="ARBA" id="ARBA00022741"/>
    </source>
</evidence>
<dbReference type="GO" id="GO:0008654">
    <property type="term" value="P:phospholipid biosynthetic process"/>
    <property type="evidence" value="ECO:0007669"/>
    <property type="project" value="UniProtKB-KW"/>
</dbReference>
<evidence type="ECO:0000259" key="13">
    <source>
        <dbReference type="PROSITE" id="PS50146"/>
    </source>
</evidence>
<sequence length="284" mass="31415">MKIGILYNGTAGKDESRQLAEELAQKFVGEEVNLHDVLQKNWVASLGPVERVIIIGGDGTINHCVDALKDRLDQLTIGIIPGGTVNNLARAMELPLDTEKAMEVVTGDRTKGVDYGVVNGQVMVSSMTIGILADTAARISQRDKQKYGKSIFVRRFIELLARKRKYHLKLKMDEQVWEGTTQLVSVTMTNSVGGFTNFDLEATIDDGLFHVIVLPKLQFFRLMRFLPLIIAGRIAEIPEIEYCTCQHLTVTGPKGVSRIDGDPGPKLPLEMKVIKKGMTILVPK</sequence>
<dbReference type="AlphaFoldDB" id="A0A1L8RJA0"/>
<dbReference type="Pfam" id="PF19279">
    <property type="entry name" value="YegS_C"/>
    <property type="match status" value="1"/>
</dbReference>
<dbReference type="GO" id="GO:0046872">
    <property type="term" value="F:metal ion binding"/>
    <property type="evidence" value="ECO:0007669"/>
    <property type="project" value="UniProtKB-KW"/>
</dbReference>
<accession>A0A1L8RJA0</accession>
<dbReference type="GO" id="GO:0005524">
    <property type="term" value="F:ATP binding"/>
    <property type="evidence" value="ECO:0007669"/>
    <property type="project" value="UniProtKB-KW"/>
</dbReference>
<evidence type="ECO:0000256" key="2">
    <source>
        <dbReference type="ARBA" id="ARBA00005983"/>
    </source>
</evidence>
<keyword evidence="7 14" id="KW-0418">Kinase</keyword>
<evidence type="ECO:0000256" key="12">
    <source>
        <dbReference type="ARBA" id="ARBA00023264"/>
    </source>
</evidence>
<comment type="caution">
    <text evidence="14">The sequence shown here is derived from an EMBL/GenBank/DDBJ whole genome shotgun (WGS) entry which is preliminary data.</text>
</comment>
<keyword evidence="4" id="KW-0808">Transferase</keyword>
<dbReference type="GO" id="GO:0004143">
    <property type="term" value="F:ATP-dependent diacylglycerol kinase activity"/>
    <property type="evidence" value="ECO:0007669"/>
    <property type="project" value="TreeGrafter"/>
</dbReference>
<dbReference type="NCBIfam" id="TIGR00147">
    <property type="entry name" value="YegS/Rv2252/BmrU family lipid kinase"/>
    <property type="match status" value="1"/>
</dbReference>
<dbReference type="InterPro" id="IPR016064">
    <property type="entry name" value="NAD/diacylglycerol_kinase_sf"/>
</dbReference>
<name>A0A1L8RJA0_9ENTE</name>
<organism evidence="14 15">
    <name type="scientific">Enterococcus canis</name>
    <dbReference type="NCBI Taxonomy" id="214095"/>
    <lineage>
        <taxon>Bacteria</taxon>
        <taxon>Bacillati</taxon>
        <taxon>Bacillota</taxon>
        <taxon>Bacilli</taxon>
        <taxon>Lactobacillales</taxon>
        <taxon>Enterococcaceae</taxon>
        <taxon>Enterococcus</taxon>
    </lineage>
</organism>
<dbReference type="Gene3D" id="2.60.200.40">
    <property type="match status" value="1"/>
</dbReference>
<dbReference type="PANTHER" id="PTHR12358">
    <property type="entry name" value="SPHINGOSINE KINASE"/>
    <property type="match status" value="1"/>
</dbReference>
<dbReference type="InterPro" id="IPR001206">
    <property type="entry name" value="Diacylglycerol_kinase_cat_dom"/>
</dbReference>
<keyword evidence="9" id="KW-0460">Magnesium</keyword>
<keyword evidence="6" id="KW-0547">Nucleotide-binding</keyword>
<comment type="similarity">
    <text evidence="2">Belongs to the diacylglycerol/lipid kinase family.</text>
</comment>
<gene>
    <name evidence="14" type="ORF">RU97_GL000027</name>
</gene>
<evidence type="ECO:0000256" key="5">
    <source>
        <dbReference type="ARBA" id="ARBA00022723"/>
    </source>
</evidence>
<evidence type="ECO:0000313" key="15">
    <source>
        <dbReference type="Proteomes" id="UP000181884"/>
    </source>
</evidence>
<evidence type="ECO:0000256" key="7">
    <source>
        <dbReference type="ARBA" id="ARBA00022777"/>
    </source>
</evidence>
<comment type="cofactor">
    <cofactor evidence="1">
        <name>Mg(2+)</name>
        <dbReference type="ChEBI" id="CHEBI:18420"/>
    </cofactor>
</comment>
<dbReference type="RefSeq" id="WP_067391211.1">
    <property type="nucleotide sequence ID" value="NZ_JXKH01000001.1"/>
</dbReference>
<evidence type="ECO:0000256" key="8">
    <source>
        <dbReference type="ARBA" id="ARBA00022840"/>
    </source>
</evidence>
<keyword evidence="10" id="KW-0443">Lipid metabolism</keyword>
<dbReference type="Gene3D" id="3.40.50.10330">
    <property type="entry name" value="Probable inorganic polyphosphate/atp-NAD kinase, domain 1"/>
    <property type="match status" value="1"/>
</dbReference>
<keyword evidence="11" id="KW-0594">Phospholipid biosynthesis</keyword>
<dbReference type="EMBL" id="JXKH01000001">
    <property type="protein sequence ID" value="OJG19794.1"/>
    <property type="molecule type" value="Genomic_DNA"/>
</dbReference>
<evidence type="ECO:0000256" key="9">
    <source>
        <dbReference type="ARBA" id="ARBA00022842"/>
    </source>
</evidence>
<dbReference type="InterPro" id="IPR005218">
    <property type="entry name" value="Diacylglycerol/lipid_kinase"/>
</dbReference>
<keyword evidence="5" id="KW-0479">Metal-binding</keyword>
<evidence type="ECO:0000256" key="4">
    <source>
        <dbReference type="ARBA" id="ARBA00022679"/>
    </source>
</evidence>
<dbReference type="Proteomes" id="UP000181884">
    <property type="component" value="Unassembled WGS sequence"/>
</dbReference>
<dbReference type="InterPro" id="IPR017438">
    <property type="entry name" value="ATP-NAD_kinase_N"/>
</dbReference>
<dbReference type="SUPFAM" id="SSF111331">
    <property type="entry name" value="NAD kinase/diacylglycerol kinase-like"/>
    <property type="match status" value="1"/>
</dbReference>
<keyword evidence="8" id="KW-0067">ATP-binding</keyword>
<dbReference type="PROSITE" id="PS50146">
    <property type="entry name" value="DAGK"/>
    <property type="match status" value="1"/>
</dbReference>
<dbReference type="STRING" id="214095.RU97_GL000027"/>
<dbReference type="InterPro" id="IPR045540">
    <property type="entry name" value="YegS/DAGK_C"/>
</dbReference>
<evidence type="ECO:0000256" key="1">
    <source>
        <dbReference type="ARBA" id="ARBA00001946"/>
    </source>
</evidence>
<evidence type="ECO:0000313" key="14">
    <source>
        <dbReference type="EMBL" id="OJG19794.1"/>
    </source>
</evidence>
<dbReference type="PANTHER" id="PTHR12358:SF106">
    <property type="entry name" value="LIPID KINASE YEGS"/>
    <property type="match status" value="1"/>
</dbReference>
<keyword evidence="3" id="KW-0444">Lipid biosynthesis</keyword>
<dbReference type="SMART" id="SM00046">
    <property type="entry name" value="DAGKc"/>
    <property type="match status" value="1"/>
</dbReference>
<keyword evidence="12" id="KW-1208">Phospholipid metabolism</keyword>
<evidence type="ECO:0000256" key="3">
    <source>
        <dbReference type="ARBA" id="ARBA00022516"/>
    </source>
</evidence>
<reference evidence="14 15" key="1">
    <citation type="submission" date="2014-12" db="EMBL/GenBank/DDBJ databases">
        <title>Draft genome sequences of 29 type strains of Enterococci.</title>
        <authorList>
            <person name="Zhong Z."/>
            <person name="Sun Z."/>
            <person name="Liu W."/>
            <person name="Zhang W."/>
            <person name="Zhang H."/>
        </authorList>
    </citation>
    <scope>NUCLEOTIDE SEQUENCE [LARGE SCALE GENOMIC DNA]</scope>
    <source>
        <strain evidence="14 15">DSM 17029</strain>
    </source>
</reference>
<proteinExistence type="inferred from homology"/>
<evidence type="ECO:0000256" key="10">
    <source>
        <dbReference type="ARBA" id="ARBA00023098"/>
    </source>
</evidence>
<dbReference type="GO" id="GO:0005886">
    <property type="term" value="C:plasma membrane"/>
    <property type="evidence" value="ECO:0007669"/>
    <property type="project" value="TreeGrafter"/>
</dbReference>